<dbReference type="AlphaFoldDB" id="A0A428R8T5"/>
<name>A0A428R8T5_9HYPO</name>
<evidence type="ECO:0000313" key="2">
    <source>
        <dbReference type="Proteomes" id="UP000288168"/>
    </source>
</evidence>
<evidence type="ECO:0000313" key="1">
    <source>
        <dbReference type="EMBL" id="RSL73917.1"/>
    </source>
</evidence>
<accession>A0A428R8T5</accession>
<sequence length="171" mass="19737">MPIRVISQFRFPLRTLRTRVNHAYQYRRFHERKADFVTLNANGSLETRKLDVITGDPNEAYVMVDRDIGFAVRSAIAKHTEFPLAPDAEKVPLIFHHQSRHFVYHTLPYPRVILEHDLPQQNPSNTSPATLWLWGATHSITLDGTSDAEFEEACRESHERLEGAAELLKHK</sequence>
<protein>
    <submittedName>
        <fullName evidence="1">Uncharacterized protein</fullName>
    </submittedName>
</protein>
<organism evidence="1 2">
    <name type="scientific">Fusarium duplospermum</name>
    <dbReference type="NCBI Taxonomy" id="1325734"/>
    <lineage>
        <taxon>Eukaryota</taxon>
        <taxon>Fungi</taxon>
        <taxon>Dikarya</taxon>
        <taxon>Ascomycota</taxon>
        <taxon>Pezizomycotina</taxon>
        <taxon>Sordariomycetes</taxon>
        <taxon>Hypocreomycetidae</taxon>
        <taxon>Hypocreales</taxon>
        <taxon>Nectriaceae</taxon>
        <taxon>Fusarium</taxon>
        <taxon>Fusarium solani species complex</taxon>
    </lineage>
</organism>
<gene>
    <name evidence="1" type="ORF">CEP54_000142</name>
</gene>
<dbReference type="OrthoDB" id="5330139at2759"/>
<dbReference type="EMBL" id="NKCI01000001">
    <property type="protein sequence ID" value="RSL73917.1"/>
    <property type="molecule type" value="Genomic_DNA"/>
</dbReference>
<dbReference type="STRING" id="1325734.A0A428R8T5"/>
<keyword evidence="2" id="KW-1185">Reference proteome</keyword>
<proteinExistence type="predicted"/>
<dbReference type="Proteomes" id="UP000288168">
    <property type="component" value="Unassembled WGS sequence"/>
</dbReference>
<reference evidence="1 2" key="1">
    <citation type="submission" date="2017-06" db="EMBL/GenBank/DDBJ databases">
        <title>Comparative genomic analysis of Ambrosia Fusariam Clade fungi.</title>
        <authorList>
            <person name="Stajich J.E."/>
            <person name="Carrillo J."/>
            <person name="Kijimoto T."/>
            <person name="Eskalen A."/>
            <person name="O'Donnell K."/>
            <person name="Kasson M."/>
        </authorList>
    </citation>
    <scope>NUCLEOTIDE SEQUENCE [LARGE SCALE GENOMIC DNA]</scope>
    <source>
        <strain evidence="1 2">NRRL62584</strain>
    </source>
</reference>
<comment type="caution">
    <text evidence="1">The sequence shown here is derived from an EMBL/GenBank/DDBJ whole genome shotgun (WGS) entry which is preliminary data.</text>
</comment>